<comment type="caution">
    <text evidence="2">The sequence shown here is derived from an EMBL/GenBank/DDBJ whole genome shotgun (WGS) entry which is preliminary data.</text>
</comment>
<dbReference type="Proteomes" id="UP000321907">
    <property type="component" value="Unassembled WGS sequence"/>
</dbReference>
<dbReference type="InterPro" id="IPR056573">
    <property type="entry name" value="Lectin_L-type_dom"/>
</dbReference>
<dbReference type="SUPFAM" id="SSF49899">
    <property type="entry name" value="Concanavalin A-like lectins/glucanases"/>
    <property type="match status" value="1"/>
</dbReference>
<dbReference type="RefSeq" id="WP_147931842.1">
    <property type="nucleotide sequence ID" value="NZ_VOXD01000027.1"/>
</dbReference>
<name>A0A5C7FRH2_9BACT</name>
<keyword evidence="3" id="KW-1185">Reference proteome</keyword>
<feature type="chain" id="PRO_5022718802" description="Legume lectin domain-containing protein" evidence="1">
    <location>
        <begin position="22"/>
        <end position="240"/>
    </location>
</feature>
<gene>
    <name evidence="2" type="ORF">FUA23_16360</name>
</gene>
<sequence length="240" mass="26330">MLQRTLLPLLFLTLLCTSVRAQSSVEEFRLGGTARILDDECIRLTPDVQFASGSAWYEKAIDLNEPFEITVCLVLGKNDEDGADGIGFIFHPTMRTGYRGEGMGFAGLVPSLGIEFDTYQNYHLGDPAEDHVAININGRTHHASSITGPTPVGNLEDGSKHLLWINWDPIEKQLSVMLDGKERAKLSANIVAELFGGNSTVFWGVTAATGRKTNFQDICIKKLTFAEAKVQPKVDFGGKR</sequence>
<dbReference type="EMBL" id="VOXD01000027">
    <property type="protein sequence ID" value="TXF88054.1"/>
    <property type="molecule type" value="Genomic_DNA"/>
</dbReference>
<dbReference type="OrthoDB" id="1521709at2"/>
<evidence type="ECO:0000313" key="3">
    <source>
        <dbReference type="Proteomes" id="UP000321907"/>
    </source>
</evidence>
<dbReference type="PANTHER" id="PTHR12223">
    <property type="entry name" value="VESICULAR MANNOSE-BINDING LECTIN"/>
    <property type="match status" value="1"/>
</dbReference>
<reference evidence="2 3" key="1">
    <citation type="submission" date="2019-08" db="EMBL/GenBank/DDBJ databases">
        <title>Lewinella sp. strain SSH13 Genome sequencing and assembly.</title>
        <authorList>
            <person name="Kim I."/>
        </authorList>
    </citation>
    <scope>NUCLEOTIDE SEQUENCE [LARGE SCALE GENOMIC DNA]</scope>
    <source>
        <strain evidence="2 3">SSH13</strain>
    </source>
</reference>
<dbReference type="GO" id="GO:0005975">
    <property type="term" value="P:carbohydrate metabolic process"/>
    <property type="evidence" value="ECO:0007669"/>
    <property type="project" value="UniProtKB-ARBA"/>
</dbReference>
<dbReference type="AlphaFoldDB" id="A0A5C7FRH2"/>
<accession>A0A5C7FRH2</accession>
<dbReference type="CDD" id="cd01951">
    <property type="entry name" value="lectin_L-type"/>
    <property type="match status" value="1"/>
</dbReference>
<evidence type="ECO:0000256" key="1">
    <source>
        <dbReference type="SAM" id="SignalP"/>
    </source>
</evidence>
<dbReference type="InterPro" id="IPR013320">
    <property type="entry name" value="ConA-like_dom_sf"/>
</dbReference>
<feature type="signal peptide" evidence="1">
    <location>
        <begin position="1"/>
        <end position="21"/>
    </location>
</feature>
<keyword evidence="1" id="KW-0732">Signal</keyword>
<evidence type="ECO:0008006" key="4">
    <source>
        <dbReference type="Google" id="ProtNLM"/>
    </source>
</evidence>
<evidence type="ECO:0000313" key="2">
    <source>
        <dbReference type="EMBL" id="TXF88054.1"/>
    </source>
</evidence>
<organism evidence="2 3">
    <name type="scientific">Neolewinella aurantiaca</name>
    <dbReference type="NCBI Taxonomy" id="2602767"/>
    <lineage>
        <taxon>Bacteria</taxon>
        <taxon>Pseudomonadati</taxon>
        <taxon>Bacteroidota</taxon>
        <taxon>Saprospiria</taxon>
        <taxon>Saprospirales</taxon>
        <taxon>Lewinellaceae</taxon>
        <taxon>Neolewinella</taxon>
    </lineage>
</organism>
<proteinExistence type="predicted"/>
<dbReference type="Pfam" id="PF18483">
    <property type="entry name" value="Lectin_L-type_dom"/>
    <property type="match status" value="1"/>
</dbReference>
<dbReference type="Gene3D" id="2.60.120.200">
    <property type="match status" value="1"/>
</dbReference>
<dbReference type="PANTHER" id="PTHR12223:SF19">
    <property type="entry name" value="LEGUME LECTIN DOMAIN-CONTAINING PROTEIN"/>
    <property type="match status" value="1"/>
</dbReference>
<dbReference type="InterPro" id="IPR051136">
    <property type="entry name" value="Intracellular_Lectin-GPT"/>
</dbReference>
<protein>
    <recommendedName>
        <fullName evidence="4">Legume lectin domain-containing protein</fullName>
    </recommendedName>
</protein>
<dbReference type="GO" id="GO:0004553">
    <property type="term" value="F:hydrolase activity, hydrolyzing O-glycosyl compounds"/>
    <property type="evidence" value="ECO:0007669"/>
    <property type="project" value="UniProtKB-ARBA"/>
</dbReference>